<dbReference type="EMBL" id="HG672354">
    <property type="protein sequence ID" value="CDI82405.1"/>
    <property type="molecule type" value="Genomic_DNA"/>
</dbReference>
<dbReference type="GeneID" id="25270836"/>
<keyword evidence="3" id="KW-1185">Reference proteome</keyword>
<dbReference type="VEuPathDB" id="ToxoDB:EAH_00027660"/>
<proteinExistence type="predicted"/>
<evidence type="ECO:0000313" key="3">
    <source>
        <dbReference type="Proteomes" id="UP000018050"/>
    </source>
</evidence>
<gene>
    <name evidence="2" type="ORF">EAH_00027660</name>
</gene>
<name>U6GQD2_EIMAC</name>
<evidence type="ECO:0000313" key="2">
    <source>
        <dbReference type="EMBL" id="CDI82405.1"/>
    </source>
</evidence>
<sequence>MENVAHIPLFFNPLDSCVGSALCSTLLLKDSPEAAEQEELLRLREEAEERRRELEAVEVSIEDDGGG</sequence>
<reference evidence="2" key="2">
    <citation type="submission" date="2013-10" db="EMBL/GenBank/DDBJ databases">
        <authorList>
            <person name="Aslett M."/>
        </authorList>
    </citation>
    <scope>NUCLEOTIDE SEQUENCE</scope>
    <source>
        <strain evidence="2">Houghton</strain>
    </source>
</reference>
<dbReference type="Proteomes" id="UP000018050">
    <property type="component" value="Unassembled WGS sequence"/>
</dbReference>
<reference evidence="2" key="1">
    <citation type="submission" date="2013-10" db="EMBL/GenBank/DDBJ databases">
        <title>Genomic analysis of the causative agents of coccidiosis in chickens.</title>
        <authorList>
            <person name="Reid A.J."/>
            <person name="Blake D."/>
            <person name="Billington K."/>
            <person name="Browne H."/>
            <person name="Dunn M."/>
            <person name="Hung S."/>
            <person name="Kawahara F."/>
            <person name="Miranda-Saavedra D."/>
            <person name="Mourier T."/>
            <person name="Nagra H."/>
            <person name="Otto T.D."/>
            <person name="Rawlings N."/>
            <person name="Sanchez A."/>
            <person name="Sanders M."/>
            <person name="Subramaniam C."/>
            <person name="Tay Y."/>
            <person name="Dear P."/>
            <person name="Doerig C."/>
            <person name="Gruber A."/>
            <person name="Parkinson J."/>
            <person name="Shirley M."/>
            <person name="Wan K.L."/>
            <person name="Berriman M."/>
            <person name="Tomley F."/>
            <person name="Pain A."/>
        </authorList>
    </citation>
    <scope>NUCLEOTIDE SEQUENCE</scope>
    <source>
        <strain evidence="2">Houghton</strain>
    </source>
</reference>
<dbReference type="RefSeq" id="XP_013248173.1">
    <property type="nucleotide sequence ID" value="XM_013392719.1"/>
</dbReference>
<keyword evidence="1" id="KW-0175">Coiled coil</keyword>
<dbReference type="AlphaFoldDB" id="U6GQD2"/>
<protein>
    <submittedName>
        <fullName evidence="2">Uncharacterized protein</fullName>
    </submittedName>
</protein>
<evidence type="ECO:0000256" key="1">
    <source>
        <dbReference type="SAM" id="Coils"/>
    </source>
</evidence>
<feature type="coiled-coil region" evidence="1">
    <location>
        <begin position="33"/>
        <end position="64"/>
    </location>
</feature>
<accession>U6GQD2</accession>
<organism evidence="2 3">
    <name type="scientific">Eimeria acervulina</name>
    <name type="common">Coccidian parasite</name>
    <dbReference type="NCBI Taxonomy" id="5801"/>
    <lineage>
        <taxon>Eukaryota</taxon>
        <taxon>Sar</taxon>
        <taxon>Alveolata</taxon>
        <taxon>Apicomplexa</taxon>
        <taxon>Conoidasida</taxon>
        <taxon>Coccidia</taxon>
        <taxon>Eucoccidiorida</taxon>
        <taxon>Eimeriorina</taxon>
        <taxon>Eimeriidae</taxon>
        <taxon>Eimeria</taxon>
    </lineage>
</organism>